<dbReference type="STRING" id="30066.A0A182VFP3"/>
<protein>
    <submittedName>
        <fullName evidence="1">DUF1758 domain-containing protein</fullName>
    </submittedName>
</protein>
<dbReference type="EnsemblMetazoa" id="AMEM014196-RA">
    <property type="protein sequence ID" value="AMEM014196-PA"/>
    <property type="gene ID" value="AMEM014196"/>
</dbReference>
<dbReference type="PANTHER" id="PTHR47331:SF5">
    <property type="entry name" value="RIBONUCLEASE H"/>
    <property type="match status" value="1"/>
</dbReference>
<keyword evidence="2" id="KW-1185">Reference proteome</keyword>
<organism evidence="1 2">
    <name type="scientific">Anopheles merus</name>
    <name type="common">Mosquito</name>
    <dbReference type="NCBI Taxonomy" id="30066"/>
    <lineage>
        <taxon>Eukaryota</taxon>
        <taxon>Metazoa</taxon>
        <taxon>Ecdysozoa</taxon>
        <taxon>Arthropoda</taxon>
        <taxon>Hexapoda</taxon>
        <taxon>Insecta</taxon>
        <taxon>Pterygota</taxon>
        <taxon>Neoptera</taxon>
        <taxon>Endopterygota</taxon>
        <taxon>Diptera</taxon>
        <taxon>Nematocera</taxon>
        <taxon>Culicoidea</taxon>
        <taxon>Culicidae</taxon>
        <taxon>Anophelinae</taxon>
        <taxon>Anopheles</taxon>
    </lineage>
</organism>
<dbReference type="Proteomes" id="UP000075903">
    <property type="component" value="Unassembled WGS sequence"/>
</dbReference>
<name>A0A182VFP3_ANOME</name>
<accession>A0A182VFP3</accession>
<sequence length="273" mass="30529">MWNTPLTSLLFYKLDGMGGDTLMAWEEYSADEKADKFPKLIEFLERRIRINSSNVGEEGAFGKKAATNAKVTRNYVRGVSMVAGLPAGMRHSVDQVASSSSPTPSSRPCEVCKQEHKLWQCSTFMRMTVDERKRVVRDKGLCFNCLNKNHLLINCRSPLKCLRCRRRHHTKLCDMEETTQHDIPRIAAVTKTDSTSKTALLATAQVWLTNSFGESILARALLDPGSQLNIMSERVVQLLRLERKNTHTSLSGVGQIPVASKGVTTCTIRSRVS</sequence>
<evidence type="ECO:0000313" key="1">
    <source>
        <dbReference type="EnsemblMetazoa" id="AMEM014196-PA"/>
    </source>
</evidence>
<evidence type="ECO:0000313" key="2">
    <source>
        <dbReference type="Proteomes" id="UP000075903"/>
    </source>
</evidence>
<dbReference type="PANTHER" id="PTHR47331">
    <property type="entry name" value="PHD-TYPE DOMAIN-CONTAINING PROTEIN"/>
    <property type="match status" value="1"/>
</dbReference>
<proteinExistence type="predicted"/>
<dbReference type="VEuPathDB" id="VectorBase:AMEM21_013569"/>
<dbReference type="VEuPathDB" id="VectorBase:AMEM014196"/>
<reference evidence="1" key="1">
    <citation type="submission" date="2020-05" db="UniProtKB">
        <authorList>
            <consortium name="EnsemblMetazoa"/>
        </authorList>
    </citation>
    <scope>IDENTIFICATION</scope>
    <source>
        <strain evidence="1">MAF</strain>
    </source>
</reference>
<dbReference type="AlphaFoldDB" id="A0A182VFP3"/>